<dbReference type="RefSeq" id="XP_066662993.1">
    <property type="nucleotide sequence ID" value="XM_066817301.1"/>
</dbReference>
<sequence>MSELKGVERWMKESIEEWFSERPKPTQQTLDDHAKALLKGSSVRPVGFQGTLSYTVIVTTEKIVSFRIPEQTFPLIRLKLVEKSFWEEFFTATGISDAKEQARIQRSVVLAAKLAIINSYCFIHRLEGGDEGKIRGKALGYLVAWLSNSSWDHVTQVQSKPQEESSTADGDTKPSAITESAVSATKE</sequence>
<dbReference type="GeneID" id="92050361"/>
<feature type="region of interest" description="Disordered" evidence="1">
    <location>
        <begin position="156"/>
        <end position="187"/>
    </location>
</feature>
<organism evidence="2 3">
    <name type="scientific">Apiospora hydei</name>
    <dbReference type="NCBI Taxonomy" id="1337664"/>
    <lineage>
        <taxon>Eukaryota</taxon>
        <taxon>Fungi</taxon>
        <taxon>Dikarya</taxon>
        <taxon>Ascomycota</taxon>
        <taxon>Pezizomycotina</taxon>
        <taxon>Sordariomycetes</taxon>
        <taxon>Xylariomycetidae</taxon>
        <taxon>Amphisphaeriales</taxon>
        <taxon>Apiosporaceae</taxon>
        <taxon>Apiospora</taxon>
    </lineage>
</organism>
<keyword evidence="3" id="KW-1185">Reference proteome</keyword>
<evidence type="ECO:0000313" key="3">
    <source>
        <dbReference type="Proteomes" id="UP001433268"/>
    </source>
</evidence>
<proteinExistence type="predicted"/>
<accession>A0ABR1V4X1</accession>
<dbReference type="EMBL" id="JAQQWN010000009">
    <property type="protein sequence ID" value="KAK8066240.1"/>
    <property type="molecule type" value="Genomic_DNA"/>
</dbReference>
<protein>
    <submittedName>
        <fullName evidence="2">Uncharacterized protein</fullName>
    </submittedName>
</protein>
<comment type="caution">
    <text evidence="2">The sequence shown here is derived from an EMBL/GenBank/DDBJ whole genome shotgun (WGS) entry which is preliminary data.</text>
</comment>
<reference evidence="2 3" key="1">
    <citation type="submission" date="2023-01" db="EMBL/GenBank/DDBJ databases">
        <title>Analysis of 21 Apiospora genomes using comparative genomics revels a genus with tremendous synthesis potential of carbohydrate active enzymes and secondary metabolites.</title>
        <authorList>
            <person name="Sorensen T."/>
        </authorList>
    </citation>
    <scope>NUCLEOTIDE SEQUENCE [LARGE SCALE GENOMIC DNA]</scope>
    <source>
        <strain evidence="2 3">CBS 114990</strain>
    </source>
</reference>
<evidence type="ECO:0000313" key="2">
    <source>
        <dbReference type="EMBL" id="KAK8066240.1"/>
    </source>
</evidence>
<name>A0ABR1V4X1_9PEZI</name>
<gene>
    <name evidence="2" type="ORF">PG997_012987</name>
</gene>
<evidence type="ECO:0000256" key="1">
    <source>
        <dbReference type="SAM" id="MobiDB-lite"/>
    </source>
</evidence>
<dbReference type="Proteomes" id="UP001433268">
    <property type="component" value="Unassembled WGS sequence"/>
</dbReference>